<dbReference type="AlphaFoldDB" id="D3AQZ0"/>
<organism evidence="1 2">
    <name type="scientific">Hungatella hathewayi DSM 13479</name>
    <dbReference type="NCBI Taxonomy" id="566550"/>
    <lineage>
        <taxon>Bacteria</taxon>
        <taxon>Bacillati</taxon>
        <taxon>Bacillota</taxon>
        <taxon>Clostridia</taxon>
        <taxon>Lachnospirales</taxon>
        <taxon>Lachnospiraceae</taxon>
        <taxon>Hungatella</taxon>
    </lineage>
</organism>
<evidence type="ECO:0000313" key="2">
    <source>
        <dbReference type="Proteomes" id="UP000004968"/>
    </source>
</evidence>
<dbReference type="Proteomes" id="UP000004968">
    <property type="component" value="Unassembled WGS sequence"/>
</dbReference>
<sequence>MVSDSVTGGRTCYFLKYTCNRLHYTRCPKIRTGHLMKIICKIIIFVYNEV</sequence>
<dbReference type="EMBL" id="ACIO01000679">
    <property type="protein sequence ID" value="EFC95768.1"/>
    <property type="molecule type" value="Genomic_DNA"/>
</dbReference>
<gene>
    <name evidence="1" type="ORF">CLOSTHATH_06046</name>
</gene>
<name>D3AQZ0_9FIRM</name>
<protein>
    <submittedName>
        <fullName evidence="1">Uncharacterized protein</fullName>
    </submittedName>
</protein>
<accession>D3AQZ0</accession>
<proteinExistence type="predicted"/>
<comment type="caution">
    <text evidence="1">The sequence shown here is derived from an EMBL/GenBank/DDBJ whole genome shotgun (WGS) entry which is preliminary data.</text>
</comment>
<dbReference type="HOGENOM" id="CLU_3118639_0_0_9"/>
<evidence type="ECO:0000313" key="1">
    <source>
        <dbReference type="EMBL" id="EFC95768.1"/>
    </source>
</evidence>
<reference evidence="1 2" key="1">
    <citation type="submission" date="2010-01" db="EMBL/GenBank/DDBJ databases">
        <authorList>
            <person name="Weinstock G."/>
            <person name="Sodergren E."/>
            <person name="Clifton S."/>
            <person name="Fulton L."/>
            <person name="Fulton B."/>
            <person name="Courtney L."/>
            <person name="Fronick C."/>
            <person name="Harrison M."/>
            <person name="Strong C."/>
            <person name="Farmer C."/>
            <person name="Delahaunty K."/>
            <person name="Markovic C."/>
            <person name="Hall O."/>
            <person name="Minx P."/>
            <person name="Tomlinson C."/>
            <person name="Mitreva M."/>
            <person name="Nelson J."/>
            <person name="Hou S."/>
            <person name="Wollam A."/>
            <person name="Pepin K.H."/>
            <person name="Johnson M."/>
            <person name="Bhonagiri V."/>
            <person name="Nash W.E."/>
            <person name="Warren W."/>
            <person name="Chinwalla A."/>
            <person name="Mardis E.R."/>
            <person name="Wilson R.K."/>
        </authorList>
    </citation>
    <scope>NUCLEOTIDE SEQUENCE [LARGE SCALE GENOMIC DNA]</scope>
    <source>
        <strain evidence="1 2">DSM 13479</strain>
    </source>
</reference>